<keyword evidence="4 7" id="KW-0560">Oxidoreductase</keyword>
<dbReference type="InterPro" id="IPR023027">
    <property type="entry name" value="Mannitol_DH_CS"/>
</dbReference>
<dbReference type="AlphaFoldDB" id="A0A7X9SNG3"/>
<comment type="catalytic activity">
    <reaction evidence="6 7">
        <text>D-mannitol 1-phosphate + NAD(+) = beta-D-fructose 6-phosphate + NADH + H(+)</text>
        <dbReference type="Rhea" id="RHEA:19661"/>
        <dbReference type="ChEBI" id="CHEBI:15378"/>
        <dbReference type="ChEBI" id="CHEBI:57540"/>
        <dbReference type="ChEBI" id="CHEBI:57634"/>
        <dbReference type="ChEBI" id="CHEBI:57945"/>
        <dbReference type="ChEBI" id="CHEBI:61381"/>
        <dbReference type="EC" id="1.1.1.17"/>
    </reaction>
</comment>
<dbReference type="HAMAP" id="MF_00196">
    <property type="entry name" value="Mannitol_dehydrog"/>
    <property type="match status" value="1"/>
</dbReference>
<evidence type="ECO:0000256" key="6">
    <source>
        <dbReference type="ARBA" id="ARBA00048615"/>
    </source>
</evidence>
<dbReference type="PANTHER" id="PTHR30524">
    <property type="entry name" value="MANNITOL-1-PHOSPHATE 5-DEHYDROGENASE"/>
    <property type="match status" value="1"/>
</dbReference>
<dbReference type="NCBIfam" id="NF002650">
    <property type="entry name" value="PRK02318.2-2"/>
    <property type="match status" value="1"/>
</dbReference>
<dbReference type="Proteomes" id="UP000587880">
    <property type="component" value="Unassembled WGS sequence"/>
</dbReference>
<dbReference type="NCBIfam" id="NF002647">
    <property type="entry name" value="PRK02318.1-3"/>
    <property type="match status" value="1"/>
</dbReference>
<organism evidence="10 11">
    <name type="scientific">Clostridium beijerinckii</name>
    <name type="common">Clostridium MP</name>
    <dbReference type="NCBI Taxonomy" id="1520"/>
    <lineage>
        <taxon>Bacteria</taxon>
        <taxon>Bacillati</taxon>
        <taxon>Bacillota</taxon>
        <taxon>Clostridia</taxon>
        <taxon>Eubacteriales</taxon>
        <taxon>Clostridiaceae</taxon>
        <taxon>Clostridium</taxon>
    </lineage>
</organism>
<dbReference type="Gene3D" id="1.10.1040.10">
    <property type="entry name" value="N-(1-d-carboxylethyl)-l-norvaline Dehydrogenase, domain 2"/>
    <property type="match status" value="1"/>
</dbReference>
<evidence type="ECO:0000313" key="10">
    <source>
        <dbReference type="EMBL" id="NMF05136.1"/>
    </source>
</evidence>
<reference evidence="10 11" key="1">
    <citation type="submission" date="2020-04" db="EMBL/GenBank/DDBJ databases">
        <authorList>
            <person name="Hitch T.C.A."/>
            <person name="Wylensek D."/>
            <person name="Clavel T."/>
        </authorList>
    </citation>
    <scope>NUCLEOTIDE SEQUENCE [LARGE SCALE GENOMIC DNA]</scope>
    <source>
        <strain evidence="10 11">WB01_NA02</strain>
    </source>
</reference>
<evidence type="ECO:0000256" key="2">
    <source>
        <dbReference type="ARBA" id="ARBA00012939"/>
    </source>
</evidence>
<dbReference type="GO" id="GO:0019592">
    <property type="term" value="P:mannitol catabolic process"/>
    <property type="evidence" value="ECO:0007669"/>
    <property type="project" value="TreeGrafter"/>
</dbReference>
<dbReference type="Pfam" id="PF08125">
    <property type="entry name" value="Mannitol_dh_C"/>
    <property type="match status" value="1"/>
</dbReference>
<evidence type="ECO:0000256" key="5">
    <source>
        <dbReference type="ARBA" id="ARBA00023027"/>
    </source>
</evidence>
<dbReference type="InterPro" id="IPR036291">
    <property type="entry name" value="NAD(P)-bd_dom_sf"/>
</dbReference>
<dbReference type="Gene3D" id="3.40.50.720">
    <property type="entry name" value="NAD(P)-binding Rossmann-like Domain"/>
    <property type="match status" value="1"/>
</dbReference>
<feature type="domain" description="Mannitol dehydrogenase N-terminal" evidence="8">
    <location>
        <begin position="1"/>
        <end position="196"/>
    </location>
</feature>
<dbReference type="Pfam" id="PF01232">
    <property type="entry name" value="Mannitol_dh"/>
    <property type="match status" value="1"/>
</dbReference>
<protein>
    <recommendedName>
        <fullName evidence="3 7">Mannitol-1-phosphate 5-dehydrogenase</fullName>
        <ecNumber evidence="2 7">1.1.1.17</ecNumber>
    </recommendedName>
</protein>
<dbReference type="InterPro" id="IPR000669">
    <property type="entry name" value="Mannitol_DH"/>
</dbReference>
<evidence type="ECO:0000259" key="9">
    <source>
        <dbReference type="Pfam" id="PF08125"/>
    </source>
</evidence>
<evidence type="ECO:0000256" key="1">
    <source>
        <dbReference type="ARBA" id="ARBA00006541"/>
    </source>
</evidence>
<feature type="domain" description="Mannitol dehydrogenase C-terminal" evidence="9">
    <location>
        <begin position="202"/>
        <end position="378"/>
    </location>
</feature>
<evidence type="ECO:0000256" key="7">
    <source>
        <dbReference type="HAMAP-Rule" id="MF_00196"/>
    </source>
</evidence>
<dbReference type="SUPFAM" id="SSF51735">
    <property type="entry name" value="NAD(P)-binding Rossmann-fold domains"/>
    <property type="match status" value="1"/>
</dbReference>
<evidence type="ECO:0000256" key="3">
    <source>
        <dbReference type="ARBA" id="ARBA00016219"/>
    </source>
</evidence>
<feature type="binding site" evidence="7">
    <location>
        <begin position="3"/>
        <end position="14"/>
    </location>
    <ligand>
        <name>NAD(+)</name>
        <dbReference type="ChEBI" id="CHEBI:57540"/>
    </ligand>
</feature>
<dbReference type="InterPro" id="IPR008927">
    <property type="entry name" value="6-PGluconate_DH-like_C_sf"/>
</dbReference>
<evidence type="ECO:0000256" key="4">
    <source>
        <dbReference type="ARBA" id="ARBA00023002"/>
    </source>
</evidence>
<proteinExistence type="inferred from homology"/>
<dbReference type="GO" id="GO:0005829">
    <property type="term" value="C:cytosol"/>
    <property type="evidence" value="ECO:0007669"/>
    <property type="project" value="TreeGrafter"/>
</dbReference>
<accession>A0A7X9SNG3</accession>
<dbReference type="PRINTS" id="PR00084">
    <property type="entry name" value="MTLDHDRGNASE"/>
</dbReference>
<dbReference type="InterPro" id="IPR023028">
    <property type="entry name" value="Mannitol_1_phos_5_DH"/>
</dbReference>
<dbReference type="GO" id="GO:0008926">
    <property type="term" value="F:mannitol-1-phosphate 5-dehydrogenase activity"/>
    <property type="evidence" value="ECO:0007669"/>
    <property type="project" value="UniProtKB-UniRule"/>
</dbReference>
<name>A0A7X9SNG3_CLOBE</name>
<dbReference type="InterPro" id="IPR013328">
    <property type="entry name" value="6PGD_dom2"/>
</dbReference>
<dbReference type="EMBL" id="JABAGD010000016">
    <property type="protein sequence ID" value="NMF05136.1"/>
    <property type="molecule type" value="Genomic_DNA"/>
</dbReference>
<dbReference type="EC" id="1.1.1.17" evidence="2 7"/>
<dbReference type="PANTHER" id="PTHR30524:SF0">
    <property type="entry name" value="ALTRONATE OXIDOREDUCTASE-RELATED"/>
    <property type="match status" value="1"/>
</dbReference>
<dbReference type="InterPro" id="IPR013118">
    <property type="entry name" value="Mannitol_DH_C"/>
</dbReference>
<dbReference type="PROSITE" id="PS00974">
    <property type="entry name" value="MANNITOL_DHGENASE"/>
    <property type="match status" value="1"/>
</dbReference>
<dbReference type="RefSeq" id="WP_168981898.1">
    <property type="nucleotide sequence ID" value="NZ_JABAGD010000016.1"/>
</dbReference>
<comment type="caution">
    <text evidence="10">The sequence shown here is derived from an EMBL/GenBank/DDBJ whole genome shotgun (WGS) entry which is preliminary data.</text>
</comment>
<sequence length="381" mass="42259">MKAIQFGAGNIGRGFIGALLSKAGYHVVFADVNKEVIDKINEDKKYTIHVMDVNCEEIVVENISGVISINDEILDEIKEAKIITTAVGLVVLPRIAPTIAKGIQLRKEAGIKTPLNIIACENAIKASSQLKAEVEKCLSEEEKAYLEEFVGFPDCSVDRIVPPVKSENILDVVVEKFYEWNVEEKAFKGSIPAIEGMNLADNLMAYIERKLFTLNTGHAITAYIGNLKGYGTIDESIADEKIYNVVKKAMTESGMGLVEKHKFDKEAHFKYIDKIIGRFKNPYLKDDVSRVGREPLRKLSDSDRLIKPLMTARGFDLSVDNLLLGVGAALHYNNQEDTQSVKLQELIKEKGVKGAIAEVANIDDNDLLEKIEKAYNDVLAI</sequence>
<dbReference type="SUPFAM" id="SSF48179">
    <property type="entry name" value="6-phosphogluconate dehydrogenase C-terminal domain-like"/>
    <property type="match status" value="1"/>
</dbReference>
<gene>
    <name evidence="7" type="primary">mtlD</name>
    <name evidence="10" type="ORF">HF849_10300</name>
</gene>
<comment type="similarity">
    <text evidence="1 7">Belongs to the mannitol dehydrogenase family.</text>
</comment>
<keyword evidence="5 7" id="KW-0520">NAD</keyword>
<dbReference type="NCBIfam" id="NF002646">
    <property type="entry name" value="PRK02318.1-2"/>
    <property type="match status" value="1"/>
</dbReference>
<dbReference type="InterPro" id="IPR013131">
    <property type="entry name" value="Mannitol_DH_N"/>
</dbReference>
<evidence type="ECO:0000259" key="8">
    <source>
        <dbReference type="Pfam" id="PF01232"/>
    </source>
</evidence>
<dbReference type="NCBIfam" id="NF002652">
    <property type="entry name" value="PRK02318.2-5"/>
    <property type="match status" value="1"/>
</dbReference>
<evidence type="ECO:0000313" key="11">
    <source>
        <dbReference type="Proteomes" id="UP000587880"/>
    </source>
</evidence>